<protein>
    <recommendedName>
        <fullName evidence="1">Recombinase zinc beta ribbon domain-containing protein</fullName>
    </recommendedName>
</protein>
<comment type="caution">
    <text evidence="2">The sequence shown here is derived from an EMBL/GenBank/DDBJ whole genome shotgun (WGS) entry which is preliminary data.</text>
</comment>
<evidence type="ECO:0000259" key="1">
    <source>
        <dbReference type="Pfam" id="PF13408"/>
    </source>
</evidence>
<proteinExistence type="predicted"/>
<accession>X1GMY5</accession>
<dbReference type="AlphaFoldDB" id="X1GMY5"/>
<dbReference type="InterPro" id="IPR025827">
    <property type="entry name" value="Zn_ribbon_recom_dom"/>
</dbReference>
<gene>
    <name evidence="2" type="ORF">S03H2_32885</name>
</gene>
<dbReference type="EMBL" id="BARU01019993">
    <property type="protein sequence ID" value="GAH59266.1"/>
    <property type="molecule type" value="Genomic_DNA"/>
</dbReference>
<feature type="domain" description="Recombinase zinc beta ribbon" evidence="1">
    <location>
        <begin position="21"/>
        <end position="78"/>
    </location>
</feature>
<sequence>MQNTRLGPRKIKWGSKKFAYKMLLKCGNCEGNIVAEEKFKKLLDGTFSHHIYYHCSRVLDRQCGKHYITEEQLEKKLVSFVESLNISKLFISQGLKTSFGQYKKIAGEVLSQQNIDIKEKDIDIKSYARYLFKEGSSREKGEFIRGLGVPLYLYNKKIYLEPTISKQDK</sequence>
<evidence type="ECO:0000313" key="2">
    <source>
        <dbReference type="EMBL" id="GAH59266.1"/>
    </source>
</evidence>
<organism evidence="2">
    <name type="scientific">marine sediment metagenome</name>
    <dbReference type="NCBI Taxonomy" id="412755"/>
    <lineage>
        <taxon>unclassified sequences</taxon>
        <taxon>metagenomes</taxon>
        <taxon>ecological metagenomes</taxon>
    </lineage>
</organism>
<reference evidence="2" key="1">
    <citation type="journal article" date="2014" name="Front. Microbiol.">
        <title>High frequency of phylogenetically diverse reductive dehalogenase-homologous genes in deep subseafloor sedimentary metagenomes.</title>
        <authorList>
            <person name="Kawai M."/>
            <person name="Futagami T."/>
            <person name="Toyoda A."/>
            <person name="Takaki Y."/>
            <person name="Nishi S."/>
            <person name="Hori S."/>
            <person name="Arai W."/>
            <person name="Tsubouchi T."/>
            <person name="Morono Y."/>
            <person name="Uchiyama I."/>
            <person name="Ito T."/>
            <person name="Fujiyama A."/>
            <person name="Inagaki F."/>
            <person name="Takami H."/>
        </authorList>
    </citation>
    <scope>NUCLEOTIDE SEQUENCE</scope>
    <source>
        <strain evidence="2">Expedition CK06-06</strain>
    </source>
</reference>
<name>X1GMY5_9ZZZZ</name>
<dbReference type="Pfam" id="PF13408">
    <property type="entry name" value="Zn_ribbon_recom"/>
    <property type="match status" value="1"/>
</dbReference>